<dbReference type="AlphaFoldDB" id="A0AAV3UJY0"/>
<proteinExistence type="predicted"/>
<evidence type="ECO:0000313" key="2">
    <source>
        <dbReference type="EMBL" id="GAA5054192.1"/>
    </source>
</evidence>
<feature type="compositionally biased region" description="Basic and acidic residues" evidence="1">
    <location>
        <begin position="375"/>
        <end position="385"/>
    </location>
</feature>
<feature type="region of interest" description="Disordered" evidence="1">
    <location>
        <begin position="314"/>
        <end position="385"/>
    </location>
</feature>
<dbReference type="PANTHER" id="PTHR30121:SF6">
    <property type="entry name" value="SLR6007 PROTEIN"/>
    <property type="match status" value="1"/>
</dbReference>
<comment type="caution">
    <text evidence="2">The sequence shown here is derived from an EMBL/GenBank/DDBJ whole genome shotgun (WGS) entry which is preliminary data.</text>
</comment>
<dbReference type="SUPFAM" id="SSF52540">
    <property type="entry name" value="P-loop containing nucleoside triphosphate hydrolases"/>
    <property type="match status" value="1"/>
</dbReference>
<feature type="compositionally biased region" description="Low complexity" evidence="1">
    <location>
        <begin position="319"/>
        <end position="367"/>
    </location>
</feature>
<sequence length="385" mass="43097">MFDAIRNTLSLGGQQSEADDESEDSDEWLYEYQQDDVEMVEGQPMIARDDEQDELFAGPLSRSMMEGPRTNPEQPLFVGVGTRRGRHAGIEQEDLLKHTVLLGPTGYGKSTLMDNMIRSQVEADFPVVFIKPKGDDSPKLIDILPEHRIENDALVWLEPGGNWTATVGLNILDSGVGSADPMFDTAVENLVEDLTKMIGIDEYWGPRMDGITKTMVRATARLDYEFTLLDLADIIEERKILVVRMGPERDELKQMVSMAIIRRLWSHVRARAEMREIDCIPCNLFIDEFDYVAHQDSALPTMLSKARSLGLGFGDSSDDTTTTTTGPQPQTESPATTTAPVTTSTTRTTTATQTTSTATQATTVPTRWIHPRPPSRIEMRRFRLR</sequence>
<accession>A0AAV3UJY0</accession>
<organism evidence="2 3">
    <name type="scientific">Haladaptatus pallidirubidus</name>
    <dbReference type="NCBI Taxonomy" id="1008152"/>
    <lineage>
        <taxon>Archaea</taxon>
        <taxon>Methanobacteriati</taxon>
        <taxon>Methanobacteriota</taxon>
        <taxon>Stenosarchaea group</taxon>
        <taxon>Halobacteria</taxon>
        <taxon>Halobacteriales</taxon>
        <taxon>Haladaptataceae</taxon>
        <taxon>Haladaptatus</taxon>
    </lineage>
</organism>
<dbReference type="InterPro" id="IPR027417">
    <property type="entry name" value="P-loop_NTPase"/>
</dbReference>
<reference evidence="2 3" key="1">
    <citation type="journal article" date="2019" name="Int. J. Syst. Evol. Microbiol.">
        <title>The Global Catalogue of Microorganisms (GCM) 10K type strain sequencing project: providing services to taxonomists for standard genome sequencing and annotation.</title>
        <authorList>
            <consortium name="The Broad Institute Genomics Platform"/>
            <consortium name="The Broad Institute Genome Sequencing Center for Infectious Disease"/>
            <person name="Wu L."/>
            <person name="Ma J."/>
        </authorList>
    </citation>
    <scope>NUCLEOTIDE SEQUENCE [LARGE SCALE GENOMIC DNA]</scope>
    <source>
        <strain evidence="2 3">JCM 17504</strain>
    </source>
</reference>
<dbReference type="InterPro" id="IPR051162">
    <property type="entry name" value="T4SS_component"/>
</dbReference>
<dbReference type="GeneID" id="68616711"/>
<keyword evidence="3" id="KW-1185">Reference proteome</keyword>
<protein>
    <submittedName>
        <fullName evidence="2">Uncharacterized protein</fullName>
    </submittedName>
</protein>
<gene>
    <name evidence="2" type="ORF">GCM10025751_32420</name>
</gene>
<dbReference type="EMBL" id="BAABKX010000013">
    <property type="protein sequence ID" value="GAA5054192.1"/>
    <property type="molecule type" value="Genomic_DNA"/>
</dbReference>
<feature type="region of interest" description="Disordered" evidence="1">
    <location>
        <begin position="1"/>
        <end position="27"/>
    </location>
</feature>
<dbReference type="PANTHER" id="PTHR30121">
    <property type="entry name" value="UNCHARACTERIZED PROTEIN YJGR-RELATED"/>
    <property type="match status" value="1"/>
</dbReference>
<evidence type="ECO:0000256" key="1">
    <source>
        <dbReference type="SAM" id="MobiDB-lite"/>
    </source>
</evidence>
<evidence type="ECO:0000313" key="3">
    <source>
        <dbReference type="Proteomes" id="UP001501729"/>
    </source>
</evidence>
<name>A0AAV3UJY0_9EURY</name>
<dbReference type="Proteomes" id="UP001501729">
    <property type="component" value="Unassembled WGS sequence"/>
</dbReference>
<dbReference type="RefSeq" id="WP_227778410.1">
    <property type="nucleotide sequence ID" value="NZ_BAABKX010000013.1"/>
</dbReference>
<dbReference type="Gene3D" id="3.40.50.300">
    <property type="entry name" value="P-loop containing nucleotide triphosphate hydrolases"/>
    <property type="match status" value="2"/>
</dbReference>
<feature type="compositionally biased region" description="Acidic residues" evidence="1">
    <location>
        <begin position="17"/>
        <end position="27"/>
    </location>
</feature>